<organism evidence="1">
    <name type="scientific">termite gut metagenome</name>
    <dbReference type="NCBI Taxonomy" id="433724"/>
    <lineage>
        <taxon>unclassified sequences</taxon>
        <taxon>metagenomes</taxon>
        <taxon>organismal metagenomes</taxon>
    </lineage>
</organism>
<name>A0A5J4QBJ0_9ZZZZ</name>
<proteinExistence type="predicted"/>
<feature type="non-terminal residue" evidence="1">
    <location>
        <position position="54"/>
    </location>
</feature>
<evidence type="ECO:0000313" key="1">
    <source>
        <dbReference type="EMBL" id="KAA6318499.1"/>
    </source>
</evidence>
<sequence length="54" mass="6185">MIEQLFGETASFSKSPSDTMSETTIISLYSYRMCFSNHMIICLEGFDKTLPIIR</sequence>
<reference evidence="1" key="1">
    <citation type="submission" date="2019-03" db="EMBL/GenBank/DDBJ databases">
        <title>Single cell metagenomics reveals metabolic interactions within the superorganism composed of flagellate Streblomastix strix and complex community of Bacteroidetes bacteria on its surface.</title>
        <authorList>
            <person name="Treitli S.C."/>
            <person name="Kolisko M."/>
            <person name="Husnik F."/>
            <person name="Keeling P."/>
            <person name="Hampl V."/>
        </authorList>
    </citation>
    <scope>NUCLEOTIDE SEQUENCE</scope>
    <source>
        <strain evidence="1">STM</strain>
    </source>
</reference>
<accession>A0A5J4QBJ0</accession>
<protein>
    <submittedName>
        <fullName evidence="1">Uncharacterized protein</fullName>
    </submittedName>
</protein>
<dbReference type="AlphaFoldDB" id="A0A5J4QBJ0"/>
<gene>
    <name evidence="1" type="ORF">EZS27_031502</name>
</gene>
<dbReference type="EMBL" id="SNRY01004171">
    <property type="protein sequence ID" value="KAA6318499.1"/>
    <property type="molecule type" value="Genomic_DNA"/>
</dbReference>
<comment type="caution">
    <text evidence="1">The sequence shown here is derived from an EMBL/GenBank/DDBJ whole genome shotgun (WGS) entry which is preliminary data.</text>
</comment>